<keyword evidence="4" id="KW-1185">Reference proteome</keyword>
<name>A0A4U5MMG4_STECR</name>
<reference evidence="3 4" key="2">
    <citation type="journal article" date="2019" name="G3 (Bethesda)">
        <title>Hybrid Assembly of the Genome of the Entomopathogenic Nematode Steinernema carpocapsae Identifies the X-Chromosome.</title>
        <authorList>
            <person name="Serra L."/>
            <person name="Macchietto M."/>
            <person name="Macias-Munoz A."/>
            <person name="McGill C.J."/>
            <person name="Rodriguez I.M."/>
            <person name="Rodriguez B."/>
            <person name="Murad R."/>
            <person name="Mortazavi A."/>
        </authorList>
    </citation>
    <scope>NUCLEOTIDE SEQUENCE [LARGE SCALE GENOMIC DNA]</scope>
    <source>
        <strain evidence="3 4">ALL</strain>
    </source>
</reference>
<reference evidence="3 4" key="1">
    <citation type="journal article" date="2015" name="Genome Biol.">
        <title>Comparative genomics of Steinernema reveals deeply conserved gene regulatory networks.</title>
        <authorList>
            <person name="Dillman A.R."/>
            <person name="Macchietto M."/>
            <person name="Porter C.F."/>
            <person name="Rogers A."/>
            <person name="Williams B."/>
            <person name="Antoshechkin I."/>
            <person name="Lee M.M."/>
            <person name="Goodwin Z."/>
            <person name="Lu X."/>
            <person name="Lewis E.E."/>
            <person name="Goodrich-Blair H."/>
            <person name="Stock S.P."/>
            <person name="Adams B.J."/>
            <person name="Sternberg P.W."/>
            <person name="Mortazavi A."/>
        </authorList>
    </citation>
    <scope>NUCLEOTIDE SEQUENCE [LARGE SCALE GENOMIC DNA]</scope>
    <source>
        <strain evidence="3 4">ALL</strain>
    </source>
</reference>
<organism evidence="3 4">
    <name type="scientific">Steinernema carpocapsae</name>
    <name type="common">Entomopathogenic nematode</name>
    <dbReference type="NCBI Taxonomy" id="34508"/>
    <lineage>
        <taxon>Eukaryota</taxon>
        <taxon>Metazoa</taxon>
        <taxon>Ecdysozoa</taxon>
        <taxon>Nematoda</taxon>
        <taxon>Chromadorea</taxon>
        <taxon>Rhabditida</taxon>
        <taxon>Tylenchina</taxon>
        <taxon>Panagrolaimomorpha</taxon>
        <taxon>Strongyloidoidea</taxon>
        <taxon>Steinernematidae</taxon>
        <taxon>Steinernema</taxon>
    </lineage>
</organism>
<dbReference type="InterPro" id="IPR036961">
    <property type="entry name" value="Kinesin_motor_dom_sf"/>
</dbReference>
<evidence type="ECO:0000313" key="3">
    <source>
        <dbReference type="EMBL" id="TKR70690.1"/>
    </source>
</evidence>
<dbReference type="Gene3D" id="3.40.850.10">
    <property type="entry name" value="Kinesin motor domain"/>
    <property type="match status" value="1"/>
</dbReference>
<protein>
    <recommendedName>
        <fullName evidence="5">Myosin N-terminal SH3-like domain-containing protein</fullName>
    </recommendedName>
</protein>
<sequence length="112" mass="12669">MMLDGNTTLGRADEFPLENYVKGARVWIRDPELVWVTATILDDVSFKTVALKLEREDDGEIIELNLSKDPFPFLRNPEILLGKDDLTNLSYLHEPAGSFETRFGGDLRSELG</sequence>
<evidence type="ECO:0000256" key="1">
    <source>
        <dbReference type="ARBA" id="ARBA00022741"/>
    </source>
</evidence>
<dbReference type="SUPFAM" id="SSF50084">
    <property type="entry name" value="Myosin S1 fragment, N-terminal domain"/>
    <property type="match status" value="1"/>
</dbReference>
<accession>A0A4U5MMG4</accession>
<proteinExistence type="predicted"/>
<dbReference type="GO" id="GO:0005524">
    <property type="term" value="F:ATP binding"/>
    <property type="evidence" value="ECO:0007669"/>
    <property type="project" value="UniProtKB-KW"/>
</dbReference>
<dbReference type="STRING" id="34508.A0A4U5MMG4"/>
<gene>
    <name evidence="3" type="ORF">L596_022679</name>
</gene>
<dbReference type="AlphaFoldDB" id="A0A4U5MMG4"/>
<dbReference type="EMBL" id="AZBU02000007">
    <property type="protein sequence ID" value="TKR70690.1"/>
    <property type="molecule type" value="Genomic_DNA"/>
</dbReference>
<keyword evidence="1" id="KW-0547">Nucleotide-binding</keyword>
<dbReference type="OrthoDB" id="5864362at2759"/>
<evidence type="ECO:0000313" key="4">
    <source>
        <dbReference type="Proteomes" id="UP000298663"/>
    </source>
</evidence>
<dbReference type="Proteomes" id="UP000298663">
    <property type="component" value="Unassembled WGS sequence"/>
</dbReference>
<evidence type="ECO:0000256" key="2">
    <source>
        <dbReference type="ARBA" id="ARBA00022840"/>
    </source>
</evidence>
<evidence type="ECO:0008006" key="5">
    <source>
        <dbReference type="Google" id="ProtNLM"/>
    </source>
</evidence>
<keyword evidence="2" id="KW-0067">ATP-binding</keyword>
<comment type="caution">
    <text evidence="3">The sequence shown here is derived from an EMBL/GenBank/DDBJ whole genome shotgun (WGS) entry which is preliminary data.</text>
</comment>